<dbReference type="OrthoDB" id="5682327at2"/>
<name>A0A1T0B2P7_9PAST</name>
<dbReference type="InterPro" id="IPR057087">
    <property type="entry name" value="Gp12-like"/>
</dbReference>
<dbReference type="STRING" id="123822.B0188_05750"/>
<accession>A0A1T0B2P7</accession>
<gene>
    <name evidence="2" type="ORF">B0188_05750</name>
</gene>
<feature type="domain" description="Phage neck terminator protein gp12-like" evidence="1">
    <location>
        <begin position="13"/>
        <end position="108"/>
    </location>
</feature>
<dbReference type="EMBL" id="MUYB01000021">
    <property type="protein sequence ID" value="OOS04189.1"/>
    <property type="molecule type" value="Genomic_DNA"/>
</dbReference>
<evidence type="ECO:0000259" key="1">
    <source>
        <dbReference type="Pfam" id="PF23961"/>
    </source>
</evidence>
<comment type="caution">
    <text evidence="2">The sequence shown here is derived from an EMBL/GenBank/DDBJ whole genome shotgun (WGS) entry which is preliminary data.</text>
</comment>
<evidence type="ECO:0000313" key="3">
    <source>
        <dbReference type="Proteomes" id="UP000190023"/>
    </source>
</evidence>
<organism evidence="2 3">
    <name type="scientific">[Haemophilus] felis</name>
    <dbReference type="NCBI Taxonomy" id="123822"/>
    <lineage>
        <taxon>Bacteria</taxon>
        <taxon>Pseudomonadati</taxon>
        <taxon>Pseudomonadota</taxon>
        <taxon>Gammaproteobacteria</taxon>
        <taxon>Pasteurellales</taxon>
        <taxon>Pasteurellaceae</taxon>
    </lineage>
</organism>
<dbReference type="AlphaFoldDB" id="A0A1T0B2P7"/>
<reference evidence="2 3" key="1">
    <citation type="submission" date="2017-02" db="EMBL/GenBank/DDBJ databases">
        <title>Draft genome sequence of Haemophilus felis CCUG 31170 type strain.</title>
        <authorList>
            <person name="Engstrom-Jakobsson H."/>
            <person name="Salva-Serra F."/>
            <person name="Thorell K."/>
            <person name="Gonzales-Siles L."/>
            <person name="Karlsson R."/>
            <person name="Boulund F."/>
            <person name="Engstrand L."/>
            <person name="Kristiansson E."/>
            <person name="Moore E."/>
        </authorList>
    </citation>
    <scope>NUCLEOTIDE SEQUENCE [LARGE SCALE GENOMIC DNA]</scope>
    <source>
        <strain evidence="2 3">CCUG 31170</strain>
    </source>
</reference>
<dbReference type="Pfam" id="PF23961">
    <property type="entry name" value="Phage_tail_terminator_9"/>
    <property type="match status" value="1"/>
</dbReference>
<proteinExistence type="predicted"/>
<keyword evidence="3" id="KW-1185">Reference proteome</keyword>
<evidence type="ECO:0000313" key="2">
    <source>
        <dbReference type="EMBL" id="OOS04189.1"/>
    </source>
</evidence>
<protein>
    <recommendedName>
        <fullName evidence="1">Phage neck terminator protein gp12-like domain-containing protein</fullName>
    </recommendedName>
</protein>
<dbReference type="NCBIfam" id="NF047498">
    <property type="entry name" value="LIC_12616_fam"/>
    <property type="match status" value="1"/>
</dbReference>
<dbReference type="Proteomes" id="UP000190023">
    <property type="component" value="Unassembled WGS sequence"/>
</dbReference>
<sequence length="121" mass="12943">MTSQEIGASRRTFDGTTERITTSCLSTISLSCYGNKGLAMALKLRTLLQSSAMISAFRAMNASLIRCSDVRNLTTTIAGNAEERGQFDIEVSHHHIVDTPLSPIEQVALGGSISAEVVKPS</sequence>